<gene>
    <name evidence="7" type="ORF">HB844_05765</name>
</gene>
<comment type="caution">
    <text evidence="7">The sequence shown here is derived from an EMBL/GenBank/DDBJ whole genome shotgun (WGS) entry which is preliminary data.</text>
</comment>
<dbReference type="EMBL" id="JAARPY010000004">
    <property type="protein sequence ID" value="MBC1398372.1"/>
    <property type="molecule type" value="Genomic_DNA"/>
</dbReference>
<keyword evidence="4 5" id="KW-0560">Oxidoreductase</keyword>
<sequence length="243" mass="27191">MNKVIEQMLNHRSIRQYIPGKSIPEEDLDLIIRAAQSAPSWINGQHYSIIGIKDHARKQKLAELTKNPYVAECSIFFVFVGDFYRVSLASAKHGTPFRAKSEEDLLLVAATDVGLACQNALTAAESLGYGTVCIGGIRREFTEVSKFLGLPEFVIPIVGLCIGYPDTNPKVKPRLPKEAVYFEETYQTDTLPLLEKYDTEIIPYSEREGSIGYTERLAKSYAEPYYKGILEGLKKQGYLGGNR</sequence>
<dbReference type="Proteomes" id="UP000571128">
    <property type="component" value="Unassembled WGS sequence"/>
</dbReference>
<dbReference type="SUPFAM" id="SSF55469">
    <property type="entry name" value="FMN-dependent nitroreductase-like"/>
    <property type="match status" value="1"/>
</dbReference>
<dbReference type="PANTHER" id="PTHR43425:SF2">
    <property type="entry name" value="OXYGEN-INSENSITIVE NADPH NITROREDUCTASE"/>
    <property type="match status" value="1"/>
</dbReference>
<evidence type="ECO:0000256" key="3">
    <source>
        <dbReference type="ARBA" id="ARBA00022643"/>
    </source>
</evidence>
<evidence type="ECO:0000256" key="4">
    <source>
        <dbReference type="ARBA" id="ARBA00023002"/>
    </source>
</evidence>
<dbReference type="InterPro" id="IPR029479">
    <property type="entry name" value="Nitroreductase"/>
</dbReference>
<dbReference type="InterPro" id="IPR000415">
    <property type="entry name" value="Nitroreductase-like"/>
</dbReference>
<feature type="domain" description="Nitroreductase" evidence="6">
    <location>
        <begin position="10"/>
        <end position="164"/>
    </location>
</feature>
<accession>A0A841YDD7</accession>
<reference evidence="7 8" key="1">
    <citation type="submission" date="2020-03" db="EMBL/GenBank/DDBJ databases">
        <title>Soil Listeria distribution.</title>
        <authorList>
            <person name="Liao J."/>
            <person name="Wiedmann M."/>
        </authorList>
    </citation>
    <scope>NUCLEOTIDE SEQUENCE [LARGE SCALE GENOMIC DNA]</scope>
    <source>
        <strain evidence="7 8">FSL L7-1645</strain>
    </source>
</reference>
<name>A0A841YDD7_9LIST</name>
<evidence type="ECO:0000256" key="5">
    <source>
        <dbReference type="PIRNR" id="PIRNR005426"/>
    </source>
</evidence>
<dbReference type="GO" id="GO:0016491">
    <property type="term" value="F:oxidoreductase activity"/>
    <property type="evidence" value="ECO:0007669"/>
    <property type="project" value="UniProtKB-UniRule"/>
</dbReference>
<keyword evidence="3 5" id="KW-0288">FMN</keyword>
<evidence type="ECO:0000256" key="1">
    <source>
        <dbReference type="ARBA" id="ARBA00008366"/>
    </source>
</evidence>
<evidence type="ECO:0000256" key="2">
    <source>
        <dbReference type="ARBA" id="ARBA00022630"/>
    </source>
</evidence>
<evidence type="ECO:0000313" key="7">
    <source>
        <dbReference type="EMBL" id="MBC1398372.1"/>
    </source>
</evidence>
<proteinExistence type="inferred from homology"/>
<dbReference type="Pfam" id="PF00881">
    <property type="entry name" value="Nitroreductase"/>
    <property type="match status" value="1"/>
</dbReference>
<dbReference type="InterPro" id="IPR016446">
    <property type="entry name" value="Flavin_OxRdtase_Frp"/>
</dbReference>
<dbReference type="RefSeq" id="WP_007548738.1">
    <property type="nucleotide sequence ID" value="NZ_JAARPY010000004.1"/>
</dbReference>
<comment type="similarity">
    <text evidence="1 5">Belongs to the flavin oxidoreductase frp family.</text>
</comment>
<evidence type="ECO:0000259" key="6">
    <source>
        <dbReference type="Pfam" id="PF00881"/>
    </source>
</evidence>
<keyword evidence="2 5" id="KW-0285">Flavoprotein</keyword>
<dbReference type="Gene3D" id="3.40.109.10">
    <property type="entry name" value="NADH Oxidase"/>
    <property type="match status" value="1"/>
</dbReference>
<dbReference type="CDD" id="cd02146">
    <property type="entry name" value="NfsA-like"/>
    <property type="match status" value="1"/>
</dbReference>
<protein>
    <submittedName>
        <fullName evidence="7">NADPH-dependent oxidoreductase</fullName>
    </submittedName>
</protein>
<dbReference type="PANTHER" id="PTHR43425">
    <property type="entry name" value="OXYGEN-INSENSITIVE NADPH NITROREDUCTASE"/>
    <property type="match status" value="1"/>
</dbReference>
<dbReference type="AlphaFoldDB" id="A0A841YDD7"/>
<dbReference type="PIRSF" id="PIRSF005426">
    <property type="entry name" value="Frp"/>
    <property type="match status" value="1"/>
</dbReference>
<organism evidence="7 8">
    <name type="scientific">Listeria fleischmannii</name>
    <dbReference type="NCBI Taxonomy" id="1069827"/>
    <lineage>
        <taxon>Bacteria</taxon>
        <taxon>Bacillati</taxon>
        <taxon>Bacillota</taxon>
        <taxon>Bacilli</taxon>
        <taxon>Bacillales</taxon>
        <taxon>Listeriaceae</taxon>
        <taxon>Listeria</taxon>
    </lineage>
</organism>
<evidence type="ECO:0000313" key="8">
    <source>
        <dbReference type="Proteomes" id="UP000571128"/>
    </source>
</evidence>
<keyword evidence="5" id="KW-0521">NADP</keyword>